<keyword evidence="5" id="KW-1185">Reference proteome</keyword>
<dbReference type="Pfam" id="PF02321">
    <property type="entry name" value="OEP"/>
    <property type="match status" value="2"/>
</dbReference>
<reference evidence="4 5" key="1">
    <citation type="submission" date="2023-12" db="EMBL/GenBank/DDBJ databases">
        <title>Genome sequencing and assembly of bacterial species from a model synthetic community.</title>
        <authorList>
            <person name="Hogle S.L."/>
        </authorList>
    </citation>
    <scope>NUCLEOTIDE SEQUENCE [LARGE SCALE GENOMIC DNA]</scope>
    <source>
        <strain evidence="4 5">HAMBI 2494</strain>
    </source>
</reference>
<evidence type="ECO:0000313" key="4">
    <source>
        <dbReference type="EMBL" id="WQD79173.1"/>
    </source>
</evidence>
<keyword evidence="2" id="KW-0472">Membrane</keyword>
<proteinExistence type="inferred from homology"/>
<feature type="region of interest" description="Disordered" evidence="3">
    <location>
        <begin position="1"/>
        <end position="40"/>
    </location>
</feature>
<keyword evidence="2" id="KW-0449">Lipoprotein</keyword>
<dbReference type="EMBL" id="CP139965">
    <property type="protein sequence ID" value="WQD79173.1"/>
    <property type="molecule type" value="Genomic_DNA"/>
</dbReference>
<dbReference type="PANTHER" id="PTHR30203:SF33">
    <property type="entry name" value="BLR4455 PROTEIN"/>
    <property type="match status" value="1"/>
</dbReference>
<sequence>MTLLPHAASETPHVTRRWPQALSRQATASSEAGSATSPAPRARAVTLATALAAALAVSLTACSLAPHYERPAAPVPAAWPADTSAATSAATSASSGGSPVNQISWRDYFPDPQLQALIDEALAHNRDLRVAVQRVEEARASYGIQRADQLPTVDAGATYGRFRAPGGFLAGTPLLGGGSTITGSAYSLSLMESSWELDLWGRVRNLKDAALENFLASDASRRAVSVSLIAQVADAYLALREYDERIALARETMTTRQESLRIVRRRFETGAVARLDLTQAEILLQQAETLDAQLEQARAAEAHALDLLLGAPAQLSPATAPLNDASVRPDLGVGLPSDLLENRPDIAAAEHQLRAANANIGAARAAFFPRITLTSSYGTTSSGLHDLFSSANGAWLFLPNLSVPIFDAGRNRSNLALAKAREQEAVAQYEKTIQAAFRDVADALSARDWLDQQTRIARATLASQSERARLVKLRYDTGATPFLEVLDAQRDLLAAQQQLVQTRRALLASRVALFAALGGGVPAGADSNQEGSTP</sequence>
<keyword evidence="2" id="KW-1134">Transmembrane beta strand</keyword>
<dbReference type="Proteomes" id="UP001325479">
    <property type="component" value="Chromosome"/>
</dbReference>
<feature type="compositionally biased region" description="Low complexity" evidence="3">
    <location>
        <begin position="26"/>
        <end position="40"/>
    </location>
</feature>
<evidence type="ECO:0000256" key="1">
    <source>
        <dbReference type="ARBA" id="ARBA00007613"/>
    </source>
</evidence>
<dbReference type="InterPro" id="IPR010131">
    <property type="entry name" value="MdtP/NodT-like"/>
</dbReference>
<dbReference type="PANTHER" id="PTHR30203">
    <property type="entry name" value="OUTER MEMBRANE CATION EFFLUX PROTEIN"/>
    <property type="match status" value="1"/>
</dbReference>
<dbReference type="NCBIfam" id="TIGR01845">
    <property type="entry name" value="outer_NodT"/>
    <property type="match status" value="1"/>
</dbReference>
<comment type="subcellular location">
    <subcellularLocation>
        <location evidence="2">Cell membrane</location>
        <topology evidence="2">Lipid-anchor</topology>
    </subcellularLocation>
</comment>
<dbReference type="Gene3D" id="2.20.200.10">
    <property type="entry name" value="Outer membrane efflux proteins (OEP)"/>
    <property type="match status" value="1"/>
</dbReference>
<keyword evidence="2" id="KW-0812">Transmembrane</keyword>
<evidence type="ECO:0000256" key="2">
    <source>
        <dbReference type="RuleBase" id="RU362097"/>
    </source>
</evidence>
<dbReference type="InterPro" id="IPR003423">
    <property type="entry name" value="OMP_efflux"/>
</dbReference>
<protein>
    <submittedName>
        <fullName evidence="4">Efflux transporter outer membrane subunit</fullName>
    </submittedName>
</protein>
<comment type="similarity">
    <text evidence="1 2">Belongs to the outer membrane factor (OMF) (TC 1.B.17) family.</text>
</comment>
<organism evidence="4 5">
    <name type="scientific">Paraburkholderia kururiensis</name>
    <dbReference type="NCBI Taxonomy" id="984307"/>
    <lineage>
        <taxon>Bacteria</taxon>
        <taxon>Pseudomonadati</taxon>
        <taxon>Pseudomonadota</taxon>
        <taxon>Betaproteobacteria</taxon>
        <taxon>Burkholderiales</taxon>
        <taxon>Burkholderiaceae</taxon>
        <taxon>Paraburkholderia</taxon>
    </lineage>
</organism>
<name>A0ABZ0WPF9_9BURK</name>
<dbReference type="RefSeq" id="WP_232833555.1">
    <property type="nucleotide sequence ID" value="NZ_CP139965.1"/>
</dbReference>
<evidence type="ECO:0000313" key="5">
    <source>
        <dbReference type="Proteomes" id="UP001325479"/>
    </source>
</evidence>
<dbReference type="SUPFAM" id="SSF56954">
    <property type="entry name" value="Outer membrane efflux proteins (OEP)"/>
    <property type="match status" value="1"/>
</dbReference>
<dbReference type="Gene3D" id="1.20.1600.10">
    <property type="entry name" value="Outer membrane efflux proteins (OEP)"/>
    <property type="match status" value="1"/>
</dbReference>
<gene>
    <name evidence="4" type="ORF">U0042_05570</name>
</gene>
<evidence type="ECO:0000256" key="3">
    <source>
        <dbReference type="SAM" id="MobiDB-lite"/>
    </source>
</evidence>
<accession>A0ABZ0WPF9</accession>
<keyword evidence="2" id="KW-0564">Palmitate</keyword>